<dbReference type="GO" id="GO:0016787">
    <property type="term" value="F:hydrolase activity"/>
    <property type="evidence" value="ECO:0007669"/>
    <property type="project" value="UniProtKB-KW"/>
</dbReference>
<keyword evidence="1 3" id="KW-0378">Hydrolase</keyword>
<gene>
    <name evidence="3" type="ORF">ACFQ41_03275</name>
</gene>
<dbReference type="InterPro" id="IPR049492">
    <property type="entry name" value="BD-FAE-like_dom"/>
</dbReference>
<feature type="domain" description="BD-FAE-like" evidence="2">
    <location>
        <begin position="21"/>
        <end position="124"/>
    </location>
</feature>
<name>A0ABW4BEF2_9LACO</name>
<dbReference type="Pfam" id="PF20434">
    <property type="entry name" value="BD-FAE"/>
    <property type="match status" value="1"/>
</dbReference>
<dbReference type="Proteomes" id="UP001597199">
    <property type="component" value="Unassembled WGS sequence"/>
</dbReference>
<dbReference type="Gene3D" id="3.40.50.1820">
    <property type="entry name" value="alpha/beta hydrolase"/>
    <property type="match status" value="1"/>
</dbReference>
<organism evidence="3 4">
    <name type="scientific">Lacticaseibacillus suilingensis</name>
    <dbReference type="NCBI Taxonomy" id="2799577"/>
    <lineage>
        <taxon>Bacteria</taxon>
        <taxon>Bacillati</taxon>
        <taxon>Bacillota</taxon>
        <taxon>Bacilli</taxon>
        <taxon>Lactobacillales</taxon>
        <taxon>Lactobacillaceae</taxon>
        <taxon>Lacticaseibacillus</taxon>
    </lineage>
</organism>
<evidence type="ECO:0000259" key="2">
    <source>
        <dbReference type="Pfam" id="PF20434"/>
    </source>
</evidence>
<sequence length="260" mass="27810">MILTQITKDVVYDPAHQLTADLFAPAQAHAGIIQIHGGGWFRGDKSKDADWAEQWAELGYFVIVPNYRIAPAAHFPAAQDDMETLYQWLQQADLPFPLTKLAAVGSSAGGNLAAMLGINHGLPTIALSGILDIGDWLSQHEAVVAAEGDTSHFNQQASATINQTGANDPFYKWFITNYIPAADDNAASVAPQVTSATGPMYLANSLNEFVPTSGLFQMGAALGQHGIPFTLQTLPGSRHAKGYLADVFPALQLFLATYLG</sequence>
<dbReference type="EMBL" id="JBHTOA010000016">
    <property type="protein sequence ID" value="MFD1398326.1"/>
    <property type="molecule type" value="Genomic_DNA"/>
</dbReference>
<dbReference type="InterPro" id="IPR029058">
    <property type="entry name" value="AB_hydrolase_fold"/>
</dbReference>
<evidence type="ECO:0000256" key="1">
    <source>
        <dbReference type="ARBA" id="ARBA00022801"/>
    </source>
</evidence>
<accession>A0ABW4BEF2</accession>
<evidence type="ECO:0000313" key="3">
    <source>
        <dbReference type="EMBL" id="MFD1398326.1"/>
    </source>
</evidence>
<dbReference type="SUPFAM" id="SSF53474">
    <property type="entry name" value="alpha/beta-Hydrolases"/>
    <property type="match status" value="1"/>
</dbReference>
<reference evidence="4" key="1">
    <citation type="journal article" date="2019" name="Int. J. Syst. Evol. Microbiol.">
        <title>The Global Catalogue of Microorganisms (GCM) 10K type strain sequencing project: providing services to taxonomists for standard genome sequencing and annotation.</title>
        <authorList>
            <consortium name="The Broad Institute Genomics Platform"/>
            <consortium name="The Broad Institute Genome Sequencing Center for Infectious Disease"/>
            <person name="Wu L."/>
            <person name="Ma J."/>
        </authorList>
    </citation>
    <scope>NUCLEOTIDE SEQUENCE [LARGE SCALE GENOMIC DNA]</scope>
    <source>
        <strain evidence="4">CCM 9110</strain>
    </source>
</reference>
<evidence type="ECO:0000313" key="4">
    <source>
        <dbReference type="Proteomes" id="UP001597199"/>
    </source>
</evidence>
<proteinExistence type="predicted"/>
<comment type="caution">
    <text evidence="3">The sequence shown here is derived from an EMBL/GenBank/DDBJ whole genome shotgun (WGS) entry which is preliminary data.</text>
</comment>
<dbReference type="RefSeq" id="WP_204117993.1">
    <property type="nucleotide sequence ID" value="NZ_BOLV01000001.1"/>
</dbReference>
<dbReference type="PANTHER" id="PTHR48081">
    <property type="entry name" value="AB HYDROLASE SUPERFAMILY PROTEIN C4A8.06C"/>
    <property type="match status" value="1"/>
</dbReference>
<protein>
    <submittedName>
        <fullName evidence="3">Alpha/beta hydrolase</fullName>
    </submittedName>
</protein>
<dbReference type="InterPro" id="IPR050300">
    <property type="entry name" value="GDXG_lipolytic_enzyme"/>
</dbReference>
<keyword evidence="4" id="KW-1185">Reference proteome</keyword>